<dbReference type="EMBL" id="JBFNQN010000002">
    <property type="protein sequence ID" value="MEW9263790.1"/>
    <property type="molecule type" value="Genomic_DNA"/>
</dbReference>
<proteinExistence type="predicted"/>
<accession>A0ABV3P2G0</accession>
<dbReference type="Proteomes" id="UP001555826">
    <property type="component" value="Unassembled WGS sequence"/>
</dbReference>
<keyword evidence="2" id="KW-1185">Reference proteome</keyword>
<dbReference type="RefSeq" id="WP_367636383.1">
    <property type="nucleotide sequence ID" value="NZ_JBFNQN010000002.1"/>
</dbReference>
<organism evidence="1 2">
    <name type="scientific">Kineococcus endophyticus</name>
    <dbReference type="NCBI Taxonomy" id="1181883"/>
    <lineage>
        <taxon>Bacteria</taxon>
        <taxon>Bacillati</taxon>
        <taxon>Actinomycetota</taxon>
        <taxon>Actinomycetes</taxon>
        <taxon>Kineosporiales</taxon>
        <taxon>Kineosporiaceae</taxon>
        <taxon>Kineococcus</taxon>
    </lineage>
</organism>
<evidence type="ECO:0000313" key="2">
    <source>
        <dbReference type="Proteomes" id="UP001555826"/>
    </source>
</evidence>
<name>A0ABV3P2G0_9ACTN</name>
<gene>
    <name evidence="1" type="ORF">AB1207_03435</name>
</gene>
<reference evidence="1 2" key="1">
    <citation type="submission" date="2024-07" db="EMBL/GenBank/DDBJ databases">
        <authorList>
            <person name="Thanompreechachai J."/>
            <person name="Duangmal K."/>
        </authorList>
    </citation>
    <scope>NUCLEOTIDE SEQUENCE [LARGE SCALE GENOMIC DNA]</scope>
    <source>
        <strain evidence="1 2">KCTC 19886</strain>
    </source>
</reference>
<protein>
    <recommendedName>
        <fullName evidence="3">DNA-binding protein</fullName>
    </recommendedName>
</protein>
<evidence type="ECO:0008006" key="3">
    <source>
        <dbReference type="Google" id="ProtNLM"/>
    </source>
</evidence>
<evidence type="ECO:0000313" key="1">
    <source>
        <dbReference type="EMBL" id="MEW9263790.1"/>
    </source>
</evidence>
<comment type="caution">
    <text evidence="1">The sequence shown here is derived from an EMBL/GenBank/DDBJ whole genome shotgun (WGS) entry which is preliminary data.</text>
</comment>
<sequence>MDEVREAVQGDEWFAVLTHRPPYDPAAPAVADRLQRWTSPAVVAAALADHGDGLLRQLAGQPTDRDWVTDCGGPLGAVLVLAEVDAAASVLRSHVAAARAGLLADLVQDHSLVELADLLGVTRQALHKTLKNRGL</sequence>